<evidence type="ECO:0000313" key="1">
    <source>
        <dbReference type="EMBL" id="AAV80633.1"/>
    </source>
</evidence>
<reference evidence="1" key="1">
    <citation type="journal article" date="2001" name="Nucleic Acids Res.">
        <title>Rapid evolution of the DNA-binding site in LAGLIDADG homing endonucleases.</title>
        <authorList>
            <person name="Lucas P."/>
            <person name="Otis C."/>
            <person name="Mercier J.P."/>
            <person name="Turmel M."/>
            <person name="Lemieux C."/>
        </authorList>
    </citation>
    <scope>NUCLEOTIDE SEQUENCE</scope>
    <source>
        <strain evidence="1">UTEX 1912</strain>
    </source>
</reference>
<reference evidence="1" key="3">
    <citation type="journal article" date="2005" name="Mol. Biol. Evol.">
        <title>The chloroplast genome sequence of the green alga Pseudendoclonium akinetum (Ulvophyceae) reveals unusual structural features and new insights into the branching order of chlorophyte lineages.</title>
        <authorList>
            <person name="Pombert J.F."/>
            <person name="Otis C."/>
            <person name="Lemieux C."/>
            <person name="Turmel M."/>
        </authorList>
    </citation>
    <scope>NUCLEOTIDE SEQUENCE</scope>
    <source>
        <strain evidence="1">UTEX 1912</strain>
    </source>
</reference>
<organism evidence="1">
    <name type="scientific">Tupiella akineta</name>
    <name type="common">Green alga</name>
    <name type="synonym">Pseudendoclonium akinetum</name>
    <dbReference type="NCBI Taxonomy" id="160070"/>
    <lineage>
        <taxon>Eukaryota</taxon>
        <taxon>Viridiplantae</taxon>
        <taxon>Chlorophyta</taxon>
        <taxon>core chlorophytes</taxon>
        <taxon>Ulvophyceae</taxon>
        <taxon>OUU clade</taxon>
        <taxon>Ulotrichales</taxon>
        <taxon>Tupiellaceae</taxon>
        <taxon>Tupiella</taxon>
    </lineage>
</organism>
<protein>
    <submittedName>
        <fullName evidence="1">Putative site-specific DNA endonuclease</fullName>
    </submittedName>
</protein>
<sequence>MNKPPSENRSSEPTIYSQFSEYLQDLEKQRCFGFEEEVEKHHIIPKHTGYLNNVVVRCSPRNHTLAHFYRFLVYKEKGDWVAYSMRKNQKIGLQEKALLAVEKNKRLGINFWNSEWQKTQGQKGGLLGGSKNTIKQKKARQQVGLKYGLQIGMQNQSPCLKKILSKQTIWLYEKNNLSCFITIPPQQSFSNLINLLQSKMDSLYQEKHSKTFKKINKSSFFKVLYGERLQMYGWKLWFLFF</sequence>
<dbReference type="AlphaFoldDB" id="Q3ZJ58"/>
<geneLocation type="chloroplast" evidence="1"/>
<keyword evidence="1" id="KW-0934">Plastid</keyword>
<dbReference type="EMBL" id="AY835431">
    <property type="protein sequence ID" value="AAV80633.1"/>
    <property type="molecule type" value="Genomic_DNA"/>
</dbReference>
<reference evidence="1" key="2">
    <citation type="submission" date="2004-11" db="EMBL/GenBank/DDBJ databases">
        <authorList>
            <person name="Pombert J.-F."/>
            <person name="Otis C."/>
            <person name="Lemieux C."/>
            <person name="Turmel M."/>
        </authorList>
    </citation>
    <scope>NUCLEOTIDE SEQUENCE</scope>
    <source>
        <strain evidence="1">UTEX 1912</strain>
    </source>
</reference>
<dbReference type="GO" id="GO:0004519">
    <property type="term" value="F:endonuclease activity"/>
    <property type="evidence" value="ECO:0007669"/>
    <property type="project" value="UniProtKB-KW"/>
</dbReference>
<dbReference type="RefSeq" id="YP_636209.1">
    <property type="nucleotide sequence ID" value="NC_008114.1"/>
</dbReference>
<gene>
    <name evidence="1" type="primary">orf241</name>
</gene>
<dbReference type="GeneID" id="4108792"/>
<name>Q3ZJ58_TUPAK</name>
<keyword evidence="1" id="KW-0255">Endonuclease</keyword>
<accession>Q3ZJ58</accession>
<reference evidence="1" key="4">
    <citation type="journal article" date="2006" name="BMC Biol.">
        <title>The complete chloroplast DNA sequence of the green alga Oltmannsiellopsis viridis reveals a distinctive quadripartite architecture in the chloroplast genome of early diverging ulvophytes.</title>
        <authorList>
            <person name="Pombert J.F."/>
            <person name="Lemieux C."/>
            <person name="Turmel M."/>
        </authorList>
    </citation>
    <scope>NUCLEOTIDE SEQUENCE</scope>
    <source>
        <strain evidence="1">UTEX 1912</strain>
    </source>
</reference>
<keyword evidence="1" id="KW-0378">Hydrolase</keyword>
<keyword evidence="1" id="KW-0150">Chloroplast</keyword>
<proteinExistence type="predicted"/>
<keyword evidence="1" id="KW-0540">Nuclease</keyword>